<proteinExistence type="inferred from homology"/>
<evidence type="ECO:0000256" key="9">
    <source>
        <dbReference type="HAMAP-Rule" id="MF_00211"/>
    </source>
</evidence>
<dbReference type="Proteomes" id="UP001220962">
    <property type="component" value="Chromosome"/>
</dbReference>
<evidence type="ECO:0000256" key="5">
    <source>
        <dbReference type="ARBA" id="ARBA00022822"/>
    </source>
</evidence>
<dbReference type="EMBL" id="CP118101">
    <property type="protein sequence ID" value="WDH81229.1"/>
    <property type="molecule type" value="Genomic_DNA"/>
</dbReference>
<feature type="binding site" evidence="9">
    <location>
        <position position="234"/>
    </location>
    <ligand>
        <name>Mg(2+)</name>
        <dbReference type="ChEBI" id="CHEBI:18420"/>
        <label>2</label>
    </ligand>
</feature>
<gene>
    <name evidence="9 12" type="primary">trpD</name>
    <name evidence="12" type="ORF">PUW23_17030</name>
</gene>
<keyword evidence="9" id="KW-0479">Metal-binding</keyword>
<organism evidence="12 13">
    <name type="scientific">Paenibacillus urinalis</name>
    <dbReference type="NCBI Taxonomy" id="521520"/>
    <lineage>
        <taxon>Bacteria</taxon>
        <taxon>Bacillati</taxon>
        <taxon>Bacillota</taxon>
        <taxon>Bacilli</taxon>
        <taxon>Bacillales</taxon>
        <taxon>Paenibacillaceae</taxon>
        <taxon>Paenibacillus</taxon>
    </lineage>
</organism>
<dbReference type="AlphaFoldDB" id="A0AAX3MWM2"/>
<dbReference type="PANTHER" id="PTHR43285">
    <property type="entry name" value="ANTHRANILATE PHOSPHORIBOSYLTRANSFERASE"/>
    <property type="match status" value="1"/>
</dbReference>
<dbReference type="SUPFAM" id="SSF52418">
    <property type="entry name" value="Nucleoside phosphorylase/phosphoribosyltransferase catalytic domain"/>
    <property type="match status" value="1"/>
</dbReference>
<feature type="binding site" evidence="9">
    <location>
        <position position="174"/>
    </location>
    <ligand>
        <name>anthranilate</name>
        <dbReference type="ChEBI" id="CHEBI:16567"/>
        <label>2</label>
    </ligand>
</feature>
<dbReference type="InterPro" id="IPR017459">
    <property type="entry name" value="Glycosyl_Trfase_fam3_N_dom"/>
</dbReference>
<dbReference type="Pfam" id="PF00591">
    <property type="entry name" value="Glycos_transf_3"/>
    <property type="match status" value="1"/>
</dbReference>
<dbReference type="Gene3D" id="1.20.970.10">
    <property type="entry name" value="Transferase, Pyrimidine Nucleoside Phosphorylase, Chain C"/>
    <property type="match status" value="1"/>
</dbReference>
<evidence type="ECO:0000313" key="12">
    <source>
        <dbReference type="EMBL" id="WDH81229.1"/>
    </source>
</evidence>
<comment type="cofactor">
    <cofactor evidence="9">
        <name>Mg(2+)</name>
        <dbReference type="ChEBI" id="CHEBI:18420"/>
    </cofactor>
    <text evidence="9">Binds 2 magnesium ions per monomer.</text>
</comment>
<comment type="pathway">
    <text evidence="1 9">Amino-acid biosynthesis; L-tryptophan biosynthesis; L-tryptophan from chorismate: step 2/5.</text>
</comment>
<feature type="binding site" evidence="9">
    <location>
        <position position="233"/>
    </location>
    <ligand>
        <name>Mg(2+)</name>
        <dbReference type="ChEBI" id="CHEBI:18420"/>
        <label>2</label>
    </ligand>
</feature>
<evidence type="ECO:0000256" key="4">
    <source>
        <dbReference type="ARBA" id="ARBA00022679"/>
    </source>
</evidence>
<dbReference type="InterPro" id="IPR035902">
    <property type="entry name" value="Nuc_phospho_transferase"/>
</dbReference>
<evidence type="ECO:0000256" key="7">
    <source>
        <dbReference type="ARBA" id="ARBA00052328"/>
    </source>
</evidence>
<dbReference type="GO" id="GO:0000287">
    <property type="term" value="F:magnesium ion binding"/>
    <property type="evidence" value="ECO:0007669"/>
    <property type="project" value="UniProtKB-UniRule"/>
</dbReference>
<dbReference type="Gene3D" id="3.40.1030.10">
    <property type="entry name" value="Nucleoside phosphorylase/phosphoribosyltransferase catalytic domain"/>
    <property type="match status" value="1"/>
</dbReference>
<keyword evidence="2 9" id="KW-0028">Amino-acid biosynthesis</keyword>
<feature type="domain" description="Glycosyl transferase family 3 N-terminal" evidence="11">
    <location>
        <begin position="16"/>
        <end position="73"/>
    </location>
</feature>
<feature type="binding site" evidence="9">
    <location>
        <begin position="98"/>
        <end position="101"/>
    </location>
    <ligand>
        <name>5-phospho-alpha-D-ribose 1-diphosphate</name>
        <dbReference type="ChEBI" id="CHEBI:58017"/>
    </ligand>
</feature>
<sequence>MSTIITGNAVQQGLMNIMEGRDLTQIEARNVMSHIMSGEATAAQIGGLLTALRLKGETVDEITGFAEAMRESCARVLTEQNNLLDTCGTGGSGISKFNISTASAIIASSLSVRVAKHGNRSASGRAGSADVLEALGVNIHLNQEQARDCLDAINICFLFAQVYHPSMKYAAAPRKELGVRTIFNLLGPLTNPAGADRQVLGVYDVTRTEAIAESLGRLGLKRALVVASYDGLDEISISDRTKISELKDGAVQTYDIHPDDLGLKTYPLQQVLGGTATENADIIKRVLSGEQGGYRDIVLANAGASIYVAGLAGSIAEGVHLAKNAIDSGKASDKLTQLIQKTGEYDYVS</sequence>
<feature type="binding site" evidence="9">
    <location>
        <position position="88"/>
    </location>
    <ligand>
        <name>5-phospho-alpha-D-ribose 1-diphosphate</name>
        <dbReference type="ChEBI" id="CHEBI:58017"/>
    </ligand>
</feature>
<accession>A0AAX3MWM2</accession>
<feature type="binding site" evidence="9">
    <location>
        <position position="119"/>
    </location>
    <ligand>
        <name>anthranilate</name>
        <dbReference type="ChEBI" id="CHEBI:16567"/>
        <label>1</label>
    </ligand>
</feature>
<evidence type="ECO:0000313" key="13">
    <source>
        <dbReference type="Proteomes" id="UP001220962"/>
    </source>
</evidence>
<feature type="domain" description="Glycosyl transferase family 3" evidence="10">
    <location>
        <begin position="81"/>
        <end position="331"/>
    </location>
</feature>
<feature type="binding site" evidence="9">
    <location>
        <position position="234"/>
    </location>
    <ligand>
        <name>Mg(2+)</name>
        <dbReference type="ChEBI" id="CHEBI:18420"/>
        <label>1</label>
    </ligand>
</feature>
<dbReference type="InterPro" id="IPR005940">
    <property type="entry name" value="Anthranilate_Pribosyl_Tfrase"/>
</dbReference>
<evidence type="ECO:0000256" key="3">
    <source>
        <dbReference type="ARBA" id="ARBA00022676"/>
    </source>
</evidence>
<comment type="catalytic activity">
    <reaction evidence="7 9">
        <text>N-(5-phospho-beta-D-ribosyl)anthranilate + diphosphate = 5-phospho-alpha-D-ribose 1-diphosphate + anthranilate</text>
        <dbReference type="Rhea" id="RHEA:11768"/>
        <dbReference type="ChEBI" id="CHEBI:16567"/>
        <dbReference type="ChEBI" id="CHEBI:18277"/>
        <dbReference type="ChEBI" id="CHEBI:33019"/>
        <dbReference type="ChEBI" id="CHEBI:58017"/>
        <dbReference type="EC" id="2.4.2.18"/>
    </reaction>
</comment>
<keyword evidence="6 9" id="KW-0057">Aromatic amino acid biosynthesis</keyword>
<name>A0AAX3MWM2_9BACL</name>
<protein>
    <recommendedName>
        <fullName evidence="9">Anthranilate phosphoribosyltransferase</fullName>
        <ecNumber evidence="9">2.4.2.18</ecNumber>
    </recommendedName>
</protein>
<dbReference type="FunFam" id="3.40.1030.10:FF:000002">
    <property type="entry name" value="Anthranilate phosphoribosyltransferase"/>
    <property type="match status" value="1"/>
</dbReference>
<dbReference type="NCBIfam" id="TIGR01245">
    <property type="entry name" value="trpD"/>
    <property type="match status" value="1"/>
</dbReference>
<keyword evidence="4 9" id="KW-0808">Transferase</keyword>
<dbReference type="GO" id="GO:0005829">
    <property type="term" value="C:cytosol"/>
    <property type="evidence" value="ECO:0007669"/>
    <property type="project" value="TreeGrafter"/>
</dbReference>
<dbReference type="InterPro" id="IPR036320">
    <property type="entry name" value="Glycosyl_Trfase_fam3_N_dom_sf"/>
</dbReference>
<dbReference type="HAMAP" id="MF_00211">
    <property type="entry name" value="TrpD"/>
    <property type="match status" value="1"/>
</dbReference>
<dbReference type="EC" id="2.4.2.18" evidence="9"/>
<comment type="caution">
    <text evidence="9">Lacks conserved residue(s) required for the propagation of feature annotation.</text>
</comment>
<dbReference type="SUPFAM" id="SSF47648">
    <property type="entry name" value="Nucleoside phosphorylase/phosphoribosyltransferase N-terminal domain"/>
    <property type="match status" value="1"/>
</dbReference>
<feature type="binding site" evidence="9">
    <location>
        <begin position="91"/>
        <end position="92"/>
    </location>
    <ligand>
        <name>5-phospho-alpha-D-ribose 1-diphosphate</name>
        <dbReference type="ChEBI" id="CHEBI:58017"/>
    </ligand>
</feature>
<dbReference type="RefSeq" id="WP_274358840.1">
    <property type="nucleotide sequence ID" value="NZ_CP118101.1"/>
</dbReference>
<reference evidence="12" key="1">
    <citation type="submission" date="2023-02" db="EMBL/GenBank/DDBJ databases">
        <title>Pathogen: clinical or host-associated sample.</title>
        <authorList>
            <person name="Hergert J."/>
            <person name="Casey R."/>
            <person name="Wagner J."/>
            <person name="Young E.L."/>
            <person name="Oakeson K.F."/>
        </authorList>
    </citation>
    <scope>NUCLEOTIDE SEQUENCE</scope>
    <source>
        <strain evidence="12">2022CK-00830</strain>
    </source>
</reference>
<evidence type="ECO:0000256" key="6">
    <source>
        <dbReference type="ARBA" id="ARBA00023141"/>
    </source>
</evidence>
<feature type="binding site" evidence="9">
    <location>
        <position position="100"/>
    </location>
    <ligand>
        <name>Mg(2+)</name>
        <dbReference type="ChEBI" id="CHEBI:18420"/>
        <label>1</label>
    </ligand>
</feature>
<evidence type="ECO:0000259" key="10">
    <source>
        <dbReference type="Pfam" id="PF00591"/>
    </source>
</evidence>
<evidence type="ECO:0000259" key="11">
    <source>
        <dbReference type="Pfam" id="PF02885"/>
    </source>
</evidence>
<keyword evidence="5 9" id="KW-0822">Tryptophan biosynthesis</keyword>
<dbReference type="Pfam" id="PF02885">
    <property type="entry name" value="Glycos_trans_3N"/>
    <property type="match status" value="1"/>
</dbReference>
<keyword evidence="3 9" id="KW-0328">Glycosyltransferase</keyword>
<comment type="similarity">
    <text evidence="9">Belongs to the anthranilate phosphoribosyltransferase family.</text>
</comment>
<evidence type="ECO:0000256" key="2">
    <source>
        <dbReference type="ARBA" id="ARBA00022605"/>
    </source>
</evidence>
<comment type="function">
    <text evidence="9">Catalyzes the transfer of the phosphoribosyl group of 5-phosphorylribose-1-pyrophosphate (PRPP) to anthranilate to yield N-(5'-phosphoribosyl)-anthranilate (PRA).</text>
</comment>
<comment type="similarity">
    <text evidence="8">In the C-terminal section; belongs to the anthranilate phosphoribosyltransferase family.</text>
</comment>
<keyword evidence="9" id="KW-0460">Magnesium</keyword>
<feature type="binding site" evidence="9">
    <location>
        <position position="88"/>
    </location>
    <ligand>
        <name>anthranilate</name>
        <dbReference type="ChEBI" id="CHEBI:16567"/>
        <label>1</label>
    </ligand>
</feature>
<evidence type="ECO:0000256" key="1">
    <source>
        <dbReference type="ARBA" id="ARBA00004907"/>
    </source>
</evidence>
<dbReference type="PANTHER" id="PTHR43285:SF2">
    <property type="entry name" value="ANTHRANILATE PHOSPHORIBOSYLTRANSFERASE"/>
    <property type="match status" value="1"/>
</dbReference>
<feature type="binding site" evidence="9">
    <location>
        <begin position="116"/>
        <end position="124"/>
    </location>
    <ligand>
        <name>5-phospho-alpha-D-ribose 1-diphosphate</name>
        <dbReference type="ChEBI" id="CHEBI:58017"/>
    </ligand>
</feature>
<dbReference type="GO" id="GO:0000162">
    <property type="term" value="P:L-tryptophan biosynthetic process"/>
    <property type="evidence" value="ECO:0007669"/>
    <property type="project" value="UniProtKB-UniRule"/>
</dbReference>
<feature type="binding site" evidence="9">
    <location>
        <position position="128"/>
    </location>
    <ligand>
        <name>5-phospho-alpha-D-ribose 1-diphosphate</name>
        <dbReference type="ChEBI" id="CHEBI:58017"/>
    </ligand>
</feature>
<dbReference type="GO" id="GO:0004048">
    <property type="term" value="F:anthranilate phosphoribosyltransferase activity"/>
    <property type="evidence" value="ECO:0007669"/>
    <property type="project" value="UniProtKB-UniRule"/>
</dbReference>
<comment type="subunit">
    <text evidence="9">Homodimer.</text>
</comment>
<dbReference type="InterPro" id="IPR000312">
    <property type="entry name" value="Glycosyl_Trfase_fam3"/>
</dbReference>
<evidence type="ECO:0000256" key="8">
    <source>
        <dbReference type="ARBA" id="ARBA00061188"/>
    </source>
</evidence>